<comment type="caution">
    <text evidence="7">The sequence shown here is derived from an EMBL/GenBank/DDBJ whole genome shotgun (WGS) entry which is preliminary data.</text>
</comment>
<evidence type="ECO:0000256" key="5">
    <source>
        <dbReference type="ARBA" id="ARBA00023136"/>
    </source>
</evidence>
<sequence length="278" mass="30206">MGNLVNSLRTAVVRFNGKNGFMRSSHLTLSFVFALFPFCLFALSLAGVLSPKAQVDDIIDFAIGAWPDAIAGPIESELRAVLQAGSSTLTLGAVLAIVFASNGVDAIRLVITDAYRDTDPRPFWKVRALAILFVVAGSALFTAAGVVSVLVPVVIHFFGDLVPWLDQSILSNDEFRQGVIFAVTTFFLYACHRWLPGVPHKAKSLWPGILLCLGLWFVASKVFTFYISSFSTYSVTYAGLAGIMSALVYLYLMSAIFVLGAEFNGQLMEEARNRGETV</sequence>
<gene>
    <name evidence="7" type="ORF">SAMN06265373_108189</name>
</gene>
<feature type="transmembrane region" description="Helical" evidence="6">
    <location>
        <begin position="27"/>
        <end position="49"/>
    </location>
</feature>
<feature type="transmembrane region" description="Helical" evidence="6">
    <location>
        <begin position="88"/>
        <end position="107"/>
    </location>
</feature>
<evidence type="ECO:0000256" key="2">
    <source>
        <dbReference type="ARBA" id="ARBA00022475"/>
    </source>
</evidence>
<keyword evidence="5 6" id="KW-0472">Membrane</keyword>
<feature type="transmembrane region" description="Helical" evidence="6">
    <location>
        <begin position="204"/>
        <end position="227"/>
    </location>
</feature>
<evidence type="ECO:0000256" key="4">
    <source>
        <dbReference type="ARBA" id="ARBA00022989"/>
    </source>
</evidence>
<feature type="transmembrane region" description="Helical" evidence="6">
    <location>
        <begin position="175"/>
        <end position="192"/>
    </location>
</feature>
<dbReference type="EMBL" id="FXTY01000008">
    <property type="protein sequence ID" value="SMP32471.1"/>
    <property type="molecule type" value="Genomic_DNA"/>
</dbReference>
<dbReference type="PANTHER" id="PTHR30213">
    <property type="entry name" value="INNER MEMBRANE PROTEIN YHJD"/>
    <property type="match status" value="1"/>
</dbReference>
<keyword evidence="2" id="KW-1003">Cell membrane</keyword>
<keyword evidence="8" id="KW-1185">Reference proteome</keyword>
<evidence type="ECO:0000256" key="1">
    <source>
        <dbReference type="ARBA" id="ARBA00004651"/>
    </source>
</evidence>
<dbReference type="PANTHER" id="PTHR30213:SF0">
    <property type="entry name" value="UPF0761 MEMBRANE PROTEIN YIHY"/>
    <property type="match status" value="1"/>
</dbReference>
<accession>A0ABY1PF73</accession>
<dbReference type="InterPro" id="IPR017039">
    <property type="entry name" value="Virul_fac_BrkB"/>
</dbReference>
<name>A0ABY1PF73_9RHOB</name>
<comment type="subcellular location">
    <subcellularLocation>
        <location evidence="1">Cell membrane</location>
        <topology evidence="1">Multi-pass membrane protein</topology>
    </subcellularLocation>
</comment>
<protein>
    <submittedName>
        <fullName evidence="7">Membrane protein</fullName>
    </submittedName>
</protein>
<proteinExistence type="predicted"/>
<dbReference type="NCBIfam" id="TIGR00765">
    <property type="entry name" value="yihY_not_rbn"/>
    <property type="match status" value="1"/>
</dbReference>
<evidence type="ECO:0000313" key="8">
    <source>
        <dbReference type="Proteomes" id="UP001157961"/>
    </source>
</evidence>
<evidence type="ECO:0000313" key="7">
    <source>
        <dbReference type="EMBL" id="SMP32471.1"/>
    </source>
</evidence>
<keyword evidence="4 6" id="KW-1133">Transmembrane helix</keyword>
<keyword evidence="3 6" id="KW-0812">Transmembrane</keyword>
<dbReference type="RefSeq" id="WP_283427486.1">
    <property type="nucleotide sequence ID" value="NZ_FXTY01000008.1"/>
</dbReference>
<feature type="transmembrane region" description="Helical" evidence="6">
    <location>
        <begin position="239"/>
        <end position="259"/>
    </location>
</feature>
<feature type="transmembrane region" description="Helical" evidence="6">
    <location>
        <begin position="128"/>
        <end position="155"/>
    </location>
</feature>
<organism evidence="7 8">
    <name type="scientific">Shimia sagamensis</name>
    <dbReference type="NCBI Taxonomy" id="1566352"/>
    <lineage>
        <taxon>Bacteria</taxon>
        <taxon>Pseudomonadati</taxon>
        <taxon>Pseudomonadota</taxon>
        <taxon>Alphaproteobacteria</taxon>
        <taxon>Rhodobacterales</taxon>
        <taxon>Roseobacteraceae</taxon>
    </lineage>
</organism>
<dbReference type="Proteomes" id="UP001157961">
    <property type="component" value="Unassembled WGS sequence"/>
</dbReference>
<evidence type="ECO:0000256" key="6">
    <source>
        <dbReference type="SAM" id="Phobius"/>
    </source>
</evidence>
<dbReference type="PIRSF" id="PIRSF035875">
    <property type="entry name" value="RNase_BN"/>
    <property type="match status" value="1"/>
</dbReference>
<reference evidence="7 8" key="1">
    <citation type="submission" date="2017-05" db="EMBL/GenBank/DDBJ databases">
        <authorList>
            <person name="Varghese N."/>
            <person name="Submissions S."/>
        </authorList>
    </citation>
    <scope>NUCLEOTIDE SEQUENCE [LARGE SCALE GENOMIC DNA]</scope>
    <source>
        <strain evidence="7 8">DSM 29734</strain>
    </source>
</reference>
<dbReference type="Pfam" id="PF03631">
    <property type="entry name" value="Virul_fac_BrkB"/>
    <property type="match status" value="1"/>
</dbReference>
<evidence type="ECO:0000256" key="3">
    <source>
        <dbReference type="ARBA" id="ARBA00022692"/>
    </source>
</evidence>